<sequence length="92" mass="10479">MKSEKEILKEAGHMYSAKTDRAWAAFQENIAGKKEEKQPVKKTTIGYPLLFRIAAAFVILLGLGWGIRMWIHSRQHLVQTAWNQKTLSLPDG</sequence>
<keyword evidence="1" id="KW-1133">Transmembrane helix</keyword>
<dbReference type="EMBL" id="UOET01000255">
    <property type="protein sequence ID" value="VAW28548.1"/>
    <property type="molecule type" value="Genomic_DNA"/>
</dbReference>
<dbReference type="AlphaFoldDB" id="A0A3B0UDE8"/>
<gene>
    <name evidence="2" type="ORF">MNBD_BACTEROID07-337</name>
</gene>
<organism evidence="2">
    <name type="scientific">hydrothermal vent metagenome</name>
    <dbReference type="NCBI Taxonomy" id="652676"/>
    <lineage>
        <taxon>unclassified sequences</taxon>
        <taxon>metagenomes</taxon>
        <taxon>ecological metagenomes</taxon>
    </lineage>
</organism>
<proteinExistence type="predicted"/>
<evidence type="ECO:0000256" key="1">
    <source>
        <dbReference type="SAM" id="Phobius"/>
    </source>
</evidence>
<reference evidence="2" key="1">
    <citation type="submission" date="2018-06" db="EMBL/GenBank/DDBJ databases">
        <authorList>
            <person name="Zhirakovskaya E."/>
        </authorList>
    </citation>
    <scope>NUCLEOTIDE SEQUENCE</scope>
</reference>
<name>A0A3B0UDE8_9ZZZZ</name>
<feature type="transmembrane region" description="Helical" evidence="1">
    <location>
        <begin position="49"/>
        <end position="67"/>
    </location>
</feature>
<feature type="non-terminal residue" evidence="2">
    <location>
        <position position="92"/>
    </location>
</feature>
<keyword evidence="1" id="KW-0812">Transmembrane</keyword>
<keyword evidence="1" id="KW-0472">Membrane</keyword>
<evidence type="ECO:0000313" key="2">
    <source>
        <dbReference type="EMBL" id="VAW28548.1"/>
    </source>
</evidence>
<accession>A0A3B0UDE8</accession>
<protein>
    <submittedName>
        <fullName evidence="2">Uncharacterized protein</fullName>
    </submittedName>
</protein>